<accession>A0A1T4ZSI0</accession>
<dbReference type="OrthoDB" id="8882910at2"/>
<dbReference type="Proteomes" id="UP000189818">
    <property type="component" value="Unassembled WGS sequence"/>
</dbReference>
<keyword evidence="2" id="KW-1185">Reference proteome</keyword>
<organism evidence="1 2">
    <name type="scientific">Rhizorhabdus histidinilytica</name>
    <dbReference type="NCBI Taxonomy" id="439228"/>
    <lineage>
        <taxon>Bacteria</taxon>
        <taxon>Pseudomonadati</taxon>
        <taxon>Pseudomonadota</taxon>
        <taxon>Alphaproteobacteria</taxon>
        <taxon>Sphingomonadales</taxon>
        <taxon>Sphingomonadaceae</taxon>
        <taxon>Rhizorhabdus</taxon>
    </lineage>
</organism>
<dbReference type="AlphaFoldDB" id="A0A1T4ZSI0"/>
<protein>
    <submittedName>
        <fullName evidence="1">Uncharacterized protein</fullName>
    </submittedName>
</protein>
<dbReference type="STRING" id="439228.SAMN06295920_101168"/>
<proteinExistence type="predicted"/>
<dbReference type="Gene3D" id="2.60.120.10">
    <property type="entry name" value="Jelly Rolls"/>
    <property type="match status" value="1"/>
</dbReference>
<sequence>MTLSSGGFRDGRETITPAASCRPASFVQFGVGTPRKREADGTPTWIARGANFVVAASFVDRQAILDQHDIPDESMLLVPSSMSATIAAGAAGETVTEETLAILPPGAARVTLQGSGIVIRIFSSAARDMAGLAANAGAYAETVQDTAPLAYWPGPTGGFRLRLYRLRDHSEDVGFGRIFRSTNLMVNIFEPSQGPRDTALLSPHAHQDFEQGSLTIKGDFSHYLRTPWGRDRSLWRADEHIDCSGCSLIVIPPQMIHTTSWSSMGARLVDIFAPPRHDFSAKPRWVRNAADYPMEADAG</sequence>
<dbReference type="EMBL" id="FUYM01000001">
    <property type="protein sequence ID" value="SKB25711.1"/>
    <property type="molecule type" value="Genomic_DNA"/>
</dbReference>
<gene>
    <name evidence="1" type="ORF">SAMN06295920_101168</name>
</gene>
<evidence type="ECO:0000313" key="1">
    <source>
        <dbReference type="EMBL" id="SKB25711.1"/>
    </source>
</evidence>
<name>A0A1T4ZSI0_9SPHN</name>
<evidence type="ECO:0000313" key="2">
    <source>
        <dbReference type="Proteomes" id="UP000189818"/>
    </source>
</evidence>
<dbReference type="InterPro" id="IPR014710">
    <property type="entry name" value="RmlC-like_jellyroll"/>
</dbReference>
<dbReference type="RefSeq" id="WP_125724714.1">
    <property type="nucleotide sequence ID" value="NZ_JBHLWD010000010.1"/>
</dbReference>
<reference evidence="2" key="1">
    <citation type="submission" date="2017-02" db="EMBL/GenBank/DDBJ databases">
        <authorList>
            <person name="Varghese N."/>
            <person name="Submissions S."/>
        </authorList>
    </citation>
    <scope>NUCLEOTIDE SEQUENCE [LARGE SCALE GENOMIC DNA]</scope>
    <source>
        <strain evidence="2">UM2</strain>
    </source>
</reference>